<evidence type="ECO:0000313" key="3">
    <source>
        <dbReference type="Proteomes" id="UP000636479"/>
    </source>
</evidence>
<feature type="domain" description="Protein kinase" evidence="1">
    <location>
        <begin position="1"/>
        <end position="328"/>
    </location>
</feature>
<name>A0A8H6T974_9AGAR</name>
<accession>A0A8H6T974</accession>
<dbReference type="EMBL" id="JACAZF010000002">
    <property type="protein sequence ID" value="KAF7312521.1"/>
    <property type="molecule type" value="Genomic_DNA"/>
</dbReference>
<dbReference type="PROSITE" id="PS50011">
    <property type="entry name" value="PROTEIN_KINASE_DOM"/>
    <property type="match status" value="1"/>
</dbReference>
<sequence length="402" mass="46788">MQPEDLWWAARRIFLEDSGYRLRPKFHPDYEPDPNAFWYTERETHIRPTIMDVTRISDGRLVMLKAVSTRVHPHEVEIACLFSSPPLSEDPRNHCIPILEVLQDPDDADLKIIVMPRLIRMAQPLFETVGEVVDAFRQIFEGIEFMHENFVAHRDCSMGNIVQDPTLLYPAGFHPIYTTQDPTNSHRAPVVTRTKCWPRYFVIDFGLSRRYDPSEGPPAELTIRGLDQSPPEHNKPPWVCNPFPTDIYFLGNTLKHKFLFSKWAGKQWVPLVSLIPPVCADLWLIMVLQPSLRFLEPLINDMIQEDPAMRPTIGEVIERFNALCNPLSQWHLRRPGQTYSFHWYLLLMQITRTLRRVPPVPPYRPRLNLIPLSQSLRDFYTQTPVVPIEKEAEPSDVTLDDL</sequence>
<dbReference type="OrthoDB" id="5987198at2759"/>
<keyword evidence="2" id="KW-0418">Kinase</keyword>
<protein>
    <submittedName>
        <fullName evidence="2">Protein kinase domain-containing protein</fullName>
    </submittedName>
</protein>
<dbReference type="SMART" id="SM00220">
    <property type="entry name" value="S_TKc"/>
    <property type="match status" value="1"/>
</dbReference>
<dbReference type="AlphaFoldDB" id="A0A8H6T974"/>
<proteinExistence type="predicted"/>
<dbReference type="SUPFAM" id="SSF56112">
    <property type="entry name" value="Protein kinase-like (PK-like)"/>
    <property type="match status" value="1"/>
</dbReference>
<dbReference type="GO" id="GO:0004672">
    <property type="term" value="F:protein kinase activity"/>
    <property type="evidence" value="ECO:0007669"/>
    <property type="project" value="InterPro"/>
</dbReference>
<dbReference type="RefSeq" id="XP_037224629.1">
    <property type="nucleotide sequence ID" value="XM_037359534.1"/>
</dbReference>
<dbReference type="InterPro" id="IPR000719">
    <property type="entry name" value="Prot_kinase_dom"/>
</dbReference>
<dbReference type="Proteomes" id="UP000636479">
    <property type="component" value="Unassembled WGS sequence"/>
</dbReference>
<dbReference type="InterPro" id="IPR011009">
    <property type="entry name" value="Kinase-like_dom_sf"/>
</dbReference>
<comment type="caution">
    <text evidence="2">The sequence shown here is derived from an EMBL/GenBank/DDBJ whole genome shotgun (WGS) entry which is preliminary data.</text>
</comment>
<evidence type="ECO:0000259" key="1">
    <source>
        <dbReference type="PROSITE" id="PS50011"/>
    </source>
</evidence>
<dbReference type="Gene3D" id="1.10.510.10">
    <property type="entry name" value="Transferase(Phosphotransferase) domain 1"/>
    <property type="match status" value="1"/>
</dbReference>
<reference evidence="2" key="1">
    <citation type="submission" date="2020-05" db="EMBL/GenBank/DDBJ databases">
        <title>Mycena genomes resolve the evolution of fungal bioluminescence.</title>
        <authorList>
            <person name="Tsai I.J."/>
        </authorList>
    </citation>
    <scope>NUCLEOTIDE SEQUENCE</scope>
    <source>
        <strain evidence="2">171206Taipei</strain>
    </source>
</reference>
<keyword evidence="3" id="KW-1185">Reference proteome</keyword>
<dbReference type="GeneID" id="59342050"/>
<evidence type="ECO:0000313" key="2">
    <source>
        <dbReference type="EMBL" id="KAF7312521.1"/>
    </source>
</evidence>
<gene>
    <name evidence="2" type="ORF">MIND_00265800</name>
</gene>
<organism evidence="2 3">
    <name type="scientific">Mycena indigotica</name>
    <dbReference type="NCBI Taxonomy" id="2126181"/>
    <lineage>
        <taxon>Eukaryota</taxon>
        <taxon>Fungi</taxon>
        <taxon>Dikarya</taxon>
        <taxon>Basidiomycota</taxon>
        <taxon>Agaricomycotina</taxon>
        <taxon>Agaricomycetes</taxon>
        <taxon>Agaricomycetidae</taxon>
        <taxon>Agaricales</taxon>
        <taxon>Marasmiineae</taxon>
        <taxon>Mycenaceae</taxon>
        <taxon>Mycena</taxon>
    </lineage>
</organism>
<keyword evidence="2" id="KW-0808">Transferase</keyword>
<dbReference type="GO" id="GO:0005524">
    <property type="term" value="F:ATP binding"/>
    <property type="evidence" value="ECO:0007669"/>
    <property type="project" value="InterPro"/>
</dbReference>